<accession>A0AA42CB50</accession>
<keyword evidence="2 5" id="KW-0378">Hydrolase</keyword>
<evidence type="ECO:0000313" key="7">
    <source>
        <dbReference type="EMBL" id="MCW0484490.1"/>
    </source>
</evidence>
<dbReference type="EMBL" id="JAPAAF010000038">
    <property type="protein sequence ID" value="MCW0484490.1"/>
    <property type="molecule type" value="Genomic_DNA"/>
</dbReference>
<dbReference type="SUPFAM" id="SSF49899">
    <property type="entry name" value="Concanavalin A-like lectins/glucanases"/>
    <property type="match status" value="1"/>
</dbReference>
<reference evidence="7" key="1">
    <citation type="submission" date="2022-10" db="EMBL/GenBank/DDBJ databases">
        <title>Gaoshiqiia sediminis gen. nov., sp. nov., isolated from coastal sediment.</title>
        <authorList>
            <person name="Yu W.X."/>
            <person name="Mu D.S."/>
            <person name="Du J.Z."/>
            <person name="Liang Y.Q."/>
        </authorList>
    </citation>
    <scope>NUCLEOTIDE SEQUENCE</scope>
    <source>
        <strain evidence="7">A06</strain>
    </source>
</reference>
<dbReference type="InterPro" id="IPR006710">
    <property type="entry name" value="Glyco_hydro_43"/>
</dbReference>
<organism evidence="7 8">
    <name type="scientific">Gaoshiqia sediminis</name>
    <dbReference type="NCBI Taxonomy" id="2986998"/>
    <lineage>
        <taxon>Bacteria</taxon>
        <taxon>Pseudomonadati</taxon>
        <taxon>Bacteroidota</taxon>
        <taxon>Bacteroidia</taxon>
        <taxon>Marinilabiliales</taxon>
        <taxon>Prolixibacteraceae</taxon>
        <taxon>Gaoshiqia</taxon>
    </lineage>
</organism>
<protein>
    <submittedName>
        <fullName evidence="7">Glycoside hydrolase family 43 protein</fullName>
    </submittedName>
</protein>
<evidence type="ECO:0000256" key="3">
    <source>
        <dbReference type="ARBA" id="ARBA00023295"/>
    </source>
</evidence>
<comment type="similarity">
    <text evidence="1 5">Belongs to the glycosyl hydrolase 43 family.</text>
</comment>
<dbReference type="Gene3D" id="2.60.120.200">
    <property type="match status" value="1"/>
</dbReference>
<dbReference type="InterPro" id="IPR051795">
    <property type="entry name" value="Glycosyl_Hydrlase_43"/>
</dbReference>
<comment type="caution">
    <text evidence="7">The sequence shown here is derived from an EMBL/GenBank/DDBJ whole genome shotgun (WGS) entry which is preliminary data.</text>
</comment>
<dbReference type="PROSITE" id="PS51257">
    <property type="entry name" value="PROKAR_LIPOPROTEIN"/>
    <property type="match status" value="1"/>
</dbReference>
<sequence length="520" mass="58633">MNTEFKRLVLVLFLGMLAGCGLITDKSSEGYQNPVLPGDNPNPSVVLIGDTYYASATSNEWSPLFPIYKSDDLNNWKLVSYVFPGGAPDWAQQNFFAPELSYDEKQGKLYVYYTGRDKSNHKITIAVASADSPEGPFTDHGPLMISDNIETIDAFEIRDDNGDLYLIWKEVYFPGKPSVIYAQPITEDRRRVYGQKQELIRNDQEWEEAIVEGPCIFKRDDFFYLFYSAGNCCDIACNYKIGVARSKNLLGPWEKYEANPILSDNETWKCPGTGDVFKQGRNYFFLFHSYKTIGGDYIGREGLLEKIYWTDDDWPYFMFKSKLDSENHRIDYFDDFSKALNPCWQWRATQTLSYATGENGLMLAASTENDLLGNLLAQPVKSMDFEVTATLDLSNSGQDVNGGILLIGATHNGFGAPMAGLGITAGHDLIEVWITSGNEKHIFEAVPADPYGDLIKLRMNVKKGDRLQFSVSDGKKWDVIADSIDASGYVPWGMGFRWGVVSKGETNEFINIQNVELRNY</sequence>
<dbReference type="InterPro" id="IPR013320">
    <property type="entry name" value="ConA-like_dom_sf"/>
</dbReference>
<evidence type="ECO:0000256" key="4">
    <source>
        <dbReference type="PIRSR" id="PIRSR606710-2"/>
    </source>
</evidence>
<feature type="site" description="Important for catalytic activity, responsible for pKa modulation of the active site Glu and correct orientation of both the proton donor and substrate" evidence="4">
    <location>
        <position position="153"/>
    </location>
</feature>
<dbReference type="AlphaFoldDB" id="A0AA42CB50"/>
<dbReference type="PANTHER" id="PTHR42812">
    <property type="entry name" value="BETA-XYLOSIDASE"/>
    <property type="match status" value="1"/>
</dbReference>
<evidence type="ECO:0000313" key="8">
    <source>
        <dbReference type="Proteomes" id="UP001163821"/>
    </source>
</evidence>
<keyword evidence="3 5" id="KW-0326">Glycosidase</keyword>
<evidence type="ECO:0000256" key="2">
    <source>
        <dbReference type="ARBA" id="ARBA00022801"/>
    </source>
</evidence>
<gene>
    <name evidence="7" type="ORF">N2K84_17260</name>
</gene>
<dbReference type="Gene3D" id="2.115.10.20">
    <property type="entry name" value="Glycosyl hydrolase domain, family 43"/>
    <property type="match status" value="1"/>
</dbReference>
<dbReference type="RefSeq" id="WP_282593083.1">
    <property type="nucleotide sequence ID" value="NZ_JAPAAF010000038.1"/>
</dbReference>
<feature type="domain" description="Beta-xylosidase C-terminal Concanavalin A-like" evidence="6">
    <location>
        <begin position="334"/>
        <end position="487"/>
    </location>
</feature>
<keyword evidence="8" id="KW-1185">Reference proteome</keyword>
<dbReference type="InterPro" id="IPR023296">
    <property type="entry name" value="Glyco_hydro_beta-prop_sf"/>
</dbReference>
<dbReference type="PANTHER" id="PTHR42812:SF5">
    <property type="entry name" value="ENDO-ARABINASE"/>
    <property type="match status" value="1"/>
</dbReference>
<dbReference type="Pfam" id="PF17851">
    <property type="entry name" value="GH43_C2"/>
    <property type="match status" value="1"/>
</dbReference>
<dbReference type="InterPro" id="IPR041542">
    <property type="entry name" value="GH43_C2"/>
</dbReference>
<dbReference type="Pfam" id="PF04616">
    <property type="entry name" value="Glyco_hydro_43"/>
    <property type="match status" value="1"/>
</dbReference>
<evidence type="ECO:0000259" key="6">
    <source>
        <dbReference type="Pfam" id="PF17851"/>
    </source>
</evidence>
<evidence type="ECO:0000256" key="5">
    <source>
        <dbReference type="RuleBase" id="RU361187"/>
    </source>
</evidence>
<dbReference type="CDD" id="cd08999">
    <property type="entry name" value="GH43_ABN-like"/>
    <property type="match status" value="1"/>
</dbReference>
<dbReference type="GO" id="GO:0005975">
    <property type="term" value="P:carbohydrate metabolic process"/>
    <property type="evidence" value="ECO:0007669"/>
    <property type="project" value="InterPro"/>
</dbReference>
<dbReference type="GO" id="GO:0004553">
    <property type="term" value="F:hydrolase activity, hydrolyzing O-glycosyl compounds"/>
    <property type="evidence" value="ECO:0007669"/>
    <property type="project" value="InterPro"/>
</dbReference>
<dbReference type="SUPFAM" id="SSF75005">
    <property type="entry name" value="Arabinanase/levansucrase/invertase"/>
    <property type="match status" value="1"/>
</dbReference>
<name>A0AA42CB50_9BACT</name>
<dbReference type="Proteomes" id="UP001163821">
    <property type="component" value="Unassembled WGS sequence"/>
</dbReference>
<evidence type="ECO:0000256" key="1">
    <source>
        <dbReference type="ARBA" id="ARBA00009865"/>
    </source>
</evidence>
<proteinExistence type="inferred from homology"/>